<dbReference type="InterPro" id="IPR050554">
    <property type="entry name" value="Met_Synthase/Corrinoid"/>
</dbReference>
<evidence type="ECO:0000256" key="14">
    <source>
        <dbReference type="ARBA" id="ARBA00022833"/>
    </source>
</evidence>
<dbReference type="NCBIfam" id="NF005719">
    <property type="entry name" value="PRK07535.1"/>
    <property type="match status" value="1"/>
</dbReference>
<dbReference type="STRING" id="887929.HMP0721_0265"/>
<comment type="cofactor">
    <cofactor evidence="3">
        <name>methylcob(III)alamin</name>
        <dbReference type="ChEBI" id="CHEBI:28115"/>
    </cofactor>
</comment>
<keyword evidence="14 19" id="KW-0862">Zinc</keyword>
<evidence type="ECO:0000256" key="12">
    <source>
        <dbReference type="ARBA" id="ARBA00022691"/>
    </source>
</evidence>
<dbReference type="Gene3D" id="3.40.50.280">
    <property type="entry name" value="Cobalamin-binding domain"/>
    <property type="match status" value="1"/>
</dbReference>
<dbReference type="GO" id="GO:0046653">
    <property type="term" value="P:tetrahydrofolate metabolic process"/>
    <property type="evidence" value="ECO:0007669"/>
    <property type="project" value="TreeGrafter"/>
</dbReference>
<evidence type="ECO:0000256" key="11">
    <source>
        <dbReference type="ARBA" id="ARBA00022679"/>
    </source>
</evidence>
<dbReference type="Gene3D" id="3.20.20.330">
    <property type="entry name" value="Homocysteine-binding-like domain"/>
    <property type="match status" value="1"/>
</dbReference>
<dbReference type="HOGENOM" id="CLU_004914_0_2_9"/>
<feature type="domain" description="Pterin-binding" evidence="21">
    <location>
        <begin position="311"/>
        <end position="555"/>
    </location>
</feature>
<evidence type="ECO:0000259" key="20">
    <source>
        <dbReference type="PROSITE" id="PS50970"/>
    </source>
</evidence>
<evidence type="ECO:0000259" key="21">
    <source>
        <dbReference type="PROSITE" id="PS50972"/>
    </source>
</evidence>
<dbReference type="eggNOG" id="COG0646">
    <property type="taxonomic scope" value="Bacteria"/>
</dbReference>
<evidence type="ECO:0000313" key="25">
    <source>
        <dbReference type="Proteomes" id="UP000004754"/>
    </source>
</evidence>
<evidence type="ECO:0000256" key="10">
    <source>
        <dbReference type="ARBA" id="ARBA00022628"/>
    </source>
</evidence>
<dbReference type="SUPFAM" id="SSF47644">
    <property type="entry name" value="Methionine synthase domain"/>
    <property type="match status" value="1"/>
</dbReference>
<keyword evidence="16" id="KW-0170">Cobalt</keyword>
<dbReference type="InterPro" id="IPR036594">
    <property type="entry name" value="Meth_synthase_dom"/>
</dbReference>
<dbReference type="eggNOG" id="COG1410">
    <property type="taxonomic scope" value="Bacteria"/>
</dbReference>
<dbReference type="GO" id="GO:0031419">
    <property type="term" value="F:cobalamin binding"/>
    <property type="evidence" value="ECO:0007669"/>
    <property type="project" value="UniProtKB-KW"/>
</dbReference>
<protein>
    <recommendedName>
        <fullName evidence="7">Methionine synthase</fullName>
        <ecNumber evidence="6">2.1.1.13</ecNumber>
    </recommendedName>
    <alternativeName>
        <fullName evidence="18">5-methyltetrahydrofolate--homocysteine methyltransferase</fullName>
    </alternativeName>
</protein>
<dbReference type="GO" id="GO:0046872">
    <property type="term" value="F:metal ion binding"/>
    <property type="evidence" value="ECO:0007669"/>
    <property type="project" value="UniProtKB-KW"/>
</dbReference>
<dbReference type="PROSITE" id="PS50970">
    <property type="entry name" value="HCY"/>
    <property type="match status" value="1"/>
</dbReference>
<keyword evidence="11 19" id="KW-0808">Transferase</keyword>
<dbReference type="PANTHER" id="PTHR45833:SF1">
    <property type="entry name" value="METHIONINE SYNTHASE"/>
    <property type="match status" value="1"/>
</dbReference>
<comment type="cofactor">
    <cofactor evidence="2 19">
        <name>Zn(2+)</name>
        <dbReference type="ChEBI" id="CHEBI:29105"/>
    </cofactor>
</comment>
<evidence type="ECO:0000256" key="9">
    <source>
        <dbReference type="ARBA" id="ARBA00022605"/>
    </source>
</evidence>
<comment type="caution">
    <text evidence="24">The sequence shown here is derived from an EMBL/GenBank/DDBJ whole genome shotgun (WGS) entry which is preliminary data.</text>
</comment>
<dbReference type="Gene3D" id="3.20.20.20">
    <property type="entry name" value="Dihydropteroate synthase-like"/>
    <property type="match status" value="1"/>
</dbReference>
<evidence type="ECO:0000256" key="7">
    <source>
        <dbReference type="ARBA" id="ARBA00013998"/>
    </source>
</evidence>
<evidence type="ECO:0000256" key="4">
    <source>
        <dbReference type="ARBA" id="ARBA00005178"/>
    </source>
</evidence>
<dbReference type="Pfam" id="PF02574">
    <property type="entry name" value="S-methyl_trans"/>
    <property type="match status" value="1"/>
</dbReference>
<feature type="domain" description="Hcy-binding" evidence="20">
    <location>
        <begin position="1"/>
        <end position="281"/>
    </location>
</feature>
<dbReference type="GO" id="GO:0032259">
    <property type="term" value="P:methylation"/>
    <property type="evidence" value="ECO:0007669"/>
    <property type="project" value="UniProtKB-KW"/>
</dbReference>
<feature type="domain" description="B12-binding N-terminal" evidence="23">
    <location>
        <begin position="591"/>
        <end position="684"/>
    </location>
</feature>
<keyword evidence="12" id="KW-0949">S-adenosyl-L-methionine</keyword>
<dbReference type="Pfam" id="PF02607">
    <property type="entry name" value="B12-binding_2"/>
    <property type="match status" value="1"/>
</dbReference>
<evidence type="ECO:0000256" key="13">
    <source>
        <dbReference type="ARBA" id="ARBA00022723"/>
    </source>
</evidence>
<dbReference type="SMART" id="SM01018">
    <property type="entry name" value="B12-binding_2"/>
    <property type="match status" value="1"/>
</dbReference>
<accession>E6ME32</accession>
<dbReference type="SUPFAM" id="SSF51717">
    <property type="entry name" value="Dihydropteroate synthetase-like"/>
    <property type="match status" value="1"/>
</dbReference>
<evidence type="ECO:0000259" key="22">
    <source>
        <dbReference type="PROSITE" id="PS51332"/>
    </source>
</evidence>
<organism evidence="24 25">
    <name type="scientific">Pseudoramibacter alactolyticus ATCC 23263</name>
    <dbReference type="NCBI Taxonomy" id="887929"/>
    <lineage>
        <taxon>Bacteria</taxon>
        <taxon>Bacillati</taxon>
        <taxon>Bacillota</taxon>
        <taxon>Clostridia</taxon>
        <taxon>Eubacteriales</taxon>
        <taxon>Eubacteriaceae</taxon>
        <taxon>Pseudoramibacter</taxon>
    </lineage>
</organism>
<dbReference type="PIRSF" id="PIRSF037472">
    <property type="entry name" value="DHPS_mtfrase"/>
    <property type="match status" value="1"/>
</dbReference>
<dbReference type="InterPro" id="IPR003726">
    <property type="entry name" value="HCY_dom"/>
</dbReference>
<feature type="binding site" evidence="19">
    <location>
        <position position="201"/>
    </location>
    <ligand>
        <name>Zn(2+)</name>
        <dbReference type="ChEBI" id="CHEBI:29105"/>
    </ligand>
</feature>
<dbReference type="OrthoDB" id="9803687at2"/>
<dbReference type="GO" id="GO:0008705">
    <property type="term" value="F:methionine synthase activity"/>
    <property type="evidence" value="ECO:0007669"/>
    <property type="project" value="UniProtKB-EC"/>
</dbReference>
<dbReference type="GO" id="GO:0050667">
    <property type="term" value="P:homocysteine metabolic process"/>
    <property type="evidence" value="ECO:0007669"/>
    <property type="project" value="TreeGrafter"/>
</dbReference>
<dbReference type="InterPro" id="IPR000489">
    <property type="entry name" value="Pterin-binding_dom"/>
</dbReference>
<evidence type="ECO:0000256" key="19">
    <source>
        <dbReference type="PROSITE-ProRule" id="PRU00333"/>
    </source>
</evidence>
<dbReference type="SUPFAM" id="SSF52242">
    <property type="entry name" value="Cobalamin (vitamin B12)-binding domain"/>
    <property type="match status" value="1"/>
</dbReference>
<evidence type="ECO:0000259" key="23">
    <source>
        <dbReference type="PROSITE" id="PS51337"/>
    </source>
</evidence>
<evidence type="ECO:0000256" key="3">
    <source>
        <dbReference type="ARBA" id="ARBA00001956"/>
    </source>
</evidence>
<dbReference type="PROSITE" id="PS51337">
    <property type="entry name" value="B12_BINDING_NTER"/>
    <property type="match status" value="1"/>
</dbReference>
<dbReference type="GO" id="GO:0005829">
    <property type="term" value="C:cytosol"/>
    <property type="evidence" value="ECO:0007669"/>
    <property type="project" value="TreeGrafter"/>
</dbReference>
<evidence type="ECO:0000256" key="2">
    <source>
        <dbReference type="ARBA" id="ARBA00001947"/>
    </source>
</evidence>
<reference evidence="24 25" key="1">
    <citation type="submission" date="2010-12" db="EMBL/GenBank/DDBJ databases">
        <authorList>
            <person name="Muzny D."/>
            <person name="Qin X."/>
            <person name="Deng J."/>
            <person name="Jiang H."/>
            <person name="Liu Y."/>
            <person name="Qu J."/>
            <person name="Song X.-Z."/>
            <person name="Zhang L."/>
            <person name="Thornton R."/>
            <person name="Coyle M."/>
            <person name="Francisco L."/>
            <person name="Jackson L."/>
            <person name="Javaid M."/>
            <person name="Korchina V."/>
            <person name="Kovar C."/>
            <person name="Mata R."/>
            <person name="Mathew T."/>
            <person name="Ngo R."/>
            <person name="Nguyen L."/>
            <person name="Nguyen N."/>
            <person name="Okwuonu G."/>
            <person name="Ongeri F."/>
            <person name="Pham C."/>
            <person name="Simmons D."/>
            <person name="Wilczek-Boney K."/>
            <person name="Hale W."/>
            <person name="Jakkamsetti A."/>
            <person name="Pham P."/>
            <person name="Ruth R."/>
            <person name="San Lucas F."/>
            <person name="Warren J."/>
            <person name="Zhang J."/>
            <person name="Zhao Z."/>
            <person name="Zhou C."/>
            <person name="Zhu D."/>
            <person name="Lee S."/>
            <person name="Bess C."/>
            <person name="Blankenburg K."/>
            <person name="Forbes L."/>
            <person name="Fu Q."/>
            <person name="Gubbala S."/>
            <person name="Hirani K."/>
            <person name="Jayaseelan J.C."/>
            <person name="Lara F."/>
            <person name="Munidasa M."/>
            <person name="Palculict T."/>
            <person name="Patil S."/>
            <person name="Pu L.-L."/>
            <person name="Saada N."/>
            <person name="Tang L."/>
            <person name="Weissenberger G."/>
            <person name="Zhu Y."/>
            <person name="Hemphill L."/>
            <person name="Shang Y."/>
            <person name="Youmans B."/>
            <person name="Ayvaz T."/>
            <person name="Ross M."/>
            <person name="Santibanez J."/>
            <person name="Aqrawi P."/>
            <person name="Gross S."/>
            <person name="Joshi V."/>
            <person name="Fowler G."/>
            <person name="Nazareth L."/>
            <person name="Reid J."/>
            <person name="Worley K."/>
            <person name="Petrosino J."/>
            <person name="Highlander S."/>
            <person name="Gibbs R."/>
        </authorList>
    </citation>
    <scope>NUCLEOTIDE SEQUENCE [LARGE SCALE GENOMIC DNA]</scope>
    <source>
        <strain evidence="24 25">ATCC 23263</strain>
    </source>
</reference>
<dbReference type="InterPro" id="IPR003759">
    <property type="entry name" value="Cbl-bd_cap"/>
</dbReference>
<evidence type="ECO:0000256" key="17">
    <source>
        <dbReference type="ARBA" id="ARBA00025552"/>
    </source>
</evidence>
<dbReference type="AlphaFoldDB" id="E6ME32"/>
<dbReference type="Gene3D" id="1.10.1240.10">
    <property type="entry name" value="Methionine synthase domain"/>
    <property type="match status" value="1"/>
</dbReference>
<name>E6ME32_9FIRM</name>
<keyword evidence="13 19" id="KW-0479">Metal-binding</keyword>
<dbReference type="EMBL" id="AEQN01000005">
    <property type="protein sequence ID" value="EFV02791.1"/>
    <property type="molecule type" value="Genomic_DNA"/>
</dbReference>
<keyword evidence="15" id="KW-0486">Methionine biosynthesis</keyword>
<keyword evidence="9" id="KW-0028">Amino-acid biosynthesis</keyword>
<dbReference type="Proteomes" id="UP000004754">
    <property type="component" value="Unassembled WGS sequence"/>
</dbReference>
<evidence type="ECO:0000313" key="24">
    <source>
        <dbReference type="EMBL" id="EFV02791.1"/>
    </source>
</evidence>
<keyword evidence="10" id="KW-0846">Cobalamin</keyword>
<evidence type="ECO:0000256" key="16">
    <source>
        <dbReference type="ARBA" id="ARBA00023285"/>
    </source>
</evidence>
<sequence length="805" mass="84340">MDIKTILGNERLYLDGGMGSMIQKRIENPGPIPEELNLTHPEVIGEIQAAYVAAGADILVANTFGANGHKMAGSPYSVDEVVRAAVHIAKARHPRFVAMDIGPTGALIGDLGDLSFDAAKACFAEAVRAGAAAGADLIFIETMTDIYEARAAVLAAKEHCDLPIICSMTYEDNSRTLTGSDPETVVTILEGLGVDAIGINCSTGPDKMMPVIDRLLKAASVPIVVEPNAGLPRVVDGETVYDIDAAAFAGSMCEIAVKGAAVLGGCCGTTPDYIAATIARTRSVALPARGGARRPMRIASSTRTVTLGTDIRVIGEAINPTTNPELKADLRQGRMAVVKRLALEQKQQGADILDVNVGLPEVDEAALMVQAVHAISQVVELPLQIDSTKPEVIEAVLKNYNGKPLVNSVNGEAASMAGILPIVAHYGAAVLGLTLDDDGIPATAAGRVAVADKLIAEAAKQGIGVEHIAIDCLVLTASAQQAGVRETLDAVRAVKAKYGVPTVLGVSNISFGLPNRRLINKTFLTMALSAGLDTPIMKAADAEMMNAVSAYRALAGLDDGCMAYVAAYKDDQNIEMAAAGPGQTTDAQNEENGEAVSASGEADVIGMVVDGLKDEIVPVVQEMLTRMPPMDIVNNYLIPGLDKIGDLFETGEVFLPNLIFAAETVQNAFAEIKKAIKSDEQTVKGTVVLATVKGDVHDIGKNILRVIMENYGYRVVDLGKDVDPEVIVDAARREGAGLVGLSALMTTTVKNMEITIARLKAELPEVPVMVGGAVMNETYAQSIHADFYGKDARAGVAIADKVFGG</sequence>
<proteinExistence type="inferred from homology"/>
<dbReference type="Pfam" id="PF00809">
    <property type="entry name" value="Pterin_bind"/>
    <property type="match status" value="1"/>
</dbReference>
<feature type="binding site" evidence="19">
    <location>
        <position position="267"/>
    </location>
    <ligand>
        <name>Zn(2+)</name>
        <dbReference type="ChEBI" id="CHEBI:29105"/>
    </ligand>
</feature>
<evidence type="ECO:0000256" key="18">
    <source>
        <dbReference type="ARBA" id="ARBA00031040"/>
    </source>
</evidence>
<evidence type="ECO:0000256" key="15">
    <source>
        <dbReference type="ARBA" id="ARBA00023167"/>
    </source>
</evidence>
<keyword evidence="25" id="KW-1185">Reference proteome</keyword>
<dbReference type="InterPro" id="IPR036589">
    <property type="entry name" value="HCY_dom_sf"/>
</dbReference>
<gene>
    <name evidence="24" type="ORF">HMP0721_0265</name>
</gene>
<dbReference type="PANTHER" id="PTHR45833">
    <property type="entry name" value="METHIONINE SYNTHASE"/>
    <property type="match status" value="1"/>
</dbReference>
<feature type="domain" description="B12-binding" evidence="22">
    <location>
        <begin position="684"/>
        <end position="805"/>
    </location>
</feature>
<dbReference type="InterPro" id="IPR006158">
    <property type="entry name" value="Cobalamin-bd"/>
</dbReference>
<evidence type="ECO:0000256" key="1">
    <source>
        <dbReference type="ARBA" id="ARBA00001700"/>
    </source>
</evidence>
<evidence type="ECO:0000256" key="6">
    <source>
        <dbReference type="ARBA" id="ARBA00012032"/>
    </source>
</evidence>
<keyword evidence="8 19" id="KW-0489">Methyltransferase</keyword>
<evidence type="ECO:0000256" key="5">
    <source>
        <dbReference type="ARBA" id="ARBA00010398"/>
    </source>
</evidence>
<dbReference type="PROSITE" id="PS51332">
    <property type="entry name" value="B12_BINDING"/>
    <property type="match status" value="1"/>
</dbReference>
<comment type="function">
    <text evidence="17">Catalyzes the transfer of a methyl group from methyl-cobalamin to homocysteine, yielding enzyme-bound cob(I)alamin and methionine. Subsequently, remethylates the cofactor using methyltetrahydrofolate.</text>
</comment>
<comment type="pathway">
    <text evidence="4">Amino-acid biosynthesis; L-methionine biosynthesis via de novo pathway; L-methionine from L-homocysteine (MetH route): step 1/1.</text>
</comment>
<feature type="binding site" evidence="19">
    <location>
        <position position="266"/>
    </location>
    <ligand>
        <name>Zn(2+)</name>
        <dbReference type="ChEBI" id="CHEBI:29105"/>
    </ligand>
</feature>
<evidence type="ECO:0000256" key="8">
    <source>
        <dbReference type="ARBA" id="ARBA00022603"/>
    </source>
</evidence>
<comment type="similarity">
    <text evidence="5">Belongs to the vitamin-B12 dependent methionine synthase family.</text>
</comment>
<dbReference type="UniPathway" id="UPA00051">
    <property type="reaction ID" value="UER00081"/>
</dbReference>
<dbReference type="RefSeq" id="WP_006597684.1">
    <property type="nucleotide sequence ID" value="NZ_GL622359.1"/>
</dbReference>
<dbReference type="InterPro" id="IPR036724">
    <property type="entry name" value="Cobalamin-bd_sf"/>
</dbReference>
<dbReference type="Pfam" id="PF02310">
    <property type="entry name" value="B12-binding"/>
    <property type="match status" value="1"/>
</dbReference>
<dbReference type="SUPFAM" id="SSF82282">
    <property type="entry name" value="Homocysteine S-methyltransferase"/>
    <property type="match status" value="1"/>
</dbReference>
<dbReference type="EC" id="2.1.1.13" evidence="6"/>
<comment type="catalytic activity">
    <reaction evidence="1">
        <text>(6S)-5-methyl-5,6,7,8-tetrahydrofolate + L-homocysteine = (6S)-5,6,7,8-tetrahydrofolate + L-methionine</text>
        <dbReference type="Rhea" id="RHEA:11172"/>
        <dbReference type="ChEBI" id="CHEBI:18608"/>
        <dbReference type="ChEBI" id="CHEBI:57453"/>
        <dbReference type="ChEBI" id="CHEBI:57844"/>
        <dbReference type="ChEBI" id="CHEBI:58199"/>
        <dbReference type="EC" id="2.1.1.13"/>
    </reaction>
</comment>
<dbReference type="InterPro" id="IPR011005">
    <property type="entry name" value="Dihydropteroate_synth-like_sf"/>
</dbReference>
<dbReference type="InterPro" id="IPR017215">
    <property type="entry name" value="MetH_bac"/>
</dbReference>
<dbReference type="PROSITE" id="PS50972">
    <property type="entry name" value="PTERIN_BINDING"/>
    <property type="match status" value="1"/>
</dbReference>